<feature type="compositionally biased region" description="Basic residues" evidence="1">
    <location>
        <begin position="269"/>
        <end position="280"/>
    </location>
</feature>
<dbReference type="GO" id="GO:0005634">
    <property type="term" value="C:nucleus"/>
    <property type="evidence" value="ECO:0007669"/>
    <property type="project" value="TreeGrafter"/>
</dbReference>
<feature type="compositionally biased region" description="Low complexity" evidence="1">
    <location>
        <begin position="182"/>
        <end position="191"/>
    </location>
</feature>
<feature type="compositionally biased region" description="Acidic residues" evidence="1">
    <location>
        <begin position="293"/>
        <end position="303"/>
    </location>
</feature>
<feature type="compositionally biased region" description="Basic residues" evidence="1">
    <location>
        <begin position="138"/>
        <end position="149"/>
    </location>
</feature>
<feature type="compositionally biased region" description="Low complexity" evidence="1">
    <location>
        <begin position="318"/>
        <end position="332"/>
    </location>
</feature>
<dbReference type="Proteomes" id="UP001275084">
    <property type="component" value="Unassembled WGS sequence"/>
</dbReference>
<feature type="compositionally biased region" description="Low complexity" evidence="1">
    <location>
        <begin position="214"/>
        <end position="224"/>
    </location>
</feature>
<comment type="caution">
    <text evidence="2">The sequence shown here is derived from an EMBL/GenBank/DDBJ whole genome shotgun (WGS) entry which is preliminary data.</text>
</comment>
<evidence type="ECO:0008006" key="4">
    <source>
        <dbReference type="Google" id="ProtNLM"/>
    </source>
</evidence>
<evidence type="ECO:0000313" key="2">
    <source>
        <dbReference type="EMBL" id="KAK3349012.1"/>
    </source>
</evidence>
<reference evidence="2" key="1">
    <citation type="journal article" date="2023" name="Mol. Phylogenet. Evol.">
        <title>Genome-scale phylogeny and comparative genomics of the fungal order Sordariales.</title>
        <authorList>
            <person name="Hensen N."/>
            <person name="Bonometti L."/>
            <person name="Westerberg I."/>
            <person name="Brannstrom I.O."/>
            <person name="Guillou S."/>
            <person name="Cros-Aarteil S."/>
            <person name="Calhoun S."/>
            <person name="Haridas S."/>
            <person name="Kuo A."/>
            <person name="Mondo S."/>
            <person name="Pangilinan J."/>
            <person name="Riley R."/>
            <person name="LaButti K."/>
            <person name="Andreopoulos B."/>
            <person name="Lipzen A."/>
            <person name="Chen C."/>
            <person name="Yan M."/>
            <person name="Daum C."/>
            <person name="Ng V."/>
            <person name="Clum A."/>
            <person name="Steindorff A."/>
            <person name="Ohm R.A."/>
            <person name="Martin F."/>
            <person name="Silar P."/>
            <person name="Natvig D.O."/>
            <person name="Lalanne C."/>
            <person name="Gautier V."/>
            <person name="Ament-Velasquez S.L."/>
            <person name="Kruys A."/>
            <person name="Hutchinson M.I."/>
            <person name="Powell A.J."/>
            <person name="Barry K."/>
            <person name="Miller A.N."/>
            <person name="Grigoriev I.V."/>
            <person name="Debuchy R."/>
            <person name="Gladieux P."/>
            <person name="Hiltunen Thoren M."/>
            <person name="Johannesson H."/>
        </authorList>
    </citation>
    <scope>NUCLEOTIDE SEQUENCE</scope>
    <source>
        <strain evidence="2">CBS 955.72</strain>
    </source>
</reference>
<evidence type="ECO:0000313" key="3">
    <source>
        <dbReference type="Proteomes" id="UP001275084"/>
    </source>
</evidence>
<feature type="region of interest" description="Disordered" evidence="1">
    <location>
        <begin position="412"/>
        <end position="493"/>
    </location>
</feature>
<feature type="compositionally biased region" description="Polar residues" evidence="1">
    <location>
        <begin position="232"/>
        <end position="241"/>
    </location>
</feature>
<evidence type="ECO:0000256" key="1">
    <source>
        <dbReference type="SAM" id="MobiDB-lite"/>
    </source>
</evidence>
<dbReference type="PANTHER" id="PTHR15410:SF2">
    <property type="entry name" value="HIRA-INTERACTING PROTEIN 3"/>
    <property type="match status" value="1"/>
</dbReference>
<gene>
    <name evidence="2" type="ORF">B0T25DRAFT_591549</name>
</gene>
<keyword evidence="3" id="KW-1185">Reference proteome</keyword>
<protein>
    <recommendedName>
        <fullName evidence="4">Transcriptional regulator</fullName>
    </recommendedName>
</protein>
<dbReference type="PANTHER" id="PTHR15410">
    <property type="entry name" value="HIRA-INTERACTING PROTEIN 3"/>
    <property type="match status" value="1"/>
</dbReference>
<sequence>MPPKKPSNKALEAELVKTVDQIYNSEDKDRLTVNHVRQLVENKLKLGEGFFKAGDWKAKSKQIIHNAIGEIENALLDAPSQVSPAPEPEPEPTPKAKPKNGANIKKRARKQTTPITSTGSELSELSELSDVSEAEKPAKKRKLAGRGKKPAVSDDEDEDDHENALTDTSDMEMKKESEIRSATKTGAPGPKAKGKGNTGKRASVPAVAIDSEIESPLSELTSEEPSVKSDLQETIISSGGASSKAKPPTKPLSGDESDESIIYDEPPKRKGKATKPKKAAGKAASPVPKPAAEDGEESDESVVYDETLKRKRKSQGVPAKTSKPKAAAKAAPELSSDDALIKQIQSQLVKCGVRKIWGVELKKYGDDKKARIRHLKNMLTEIGMTGRFSEARAREIKEQRELLADLDAVKEGEKSWGLSRGRSARRRGAKSFKESTDEEEDDSKGGGKAGENDGTGKSESGDDSDEDDAQPRARARAHVRADLAFLGDESDSD</sequence>
<reference evidence="2" key="2">
    <citation type="submission" date="2023-06" db="EMBL/GenBank/DDBJ databases">
        <authorList>
            <consortium name="Lawrence Berkeley National Laboratory"/>
            <person name="Haridas S."/>
            <person name="Hensen N."/>
            <person name="Bonometti L."/>
            <person name="Westerberg I."/>
            <person name="Brannstrom I.O."/>
            <person name="Guillou S."/>
            <person name="Cros-Aarteil S."/>
            <person name="Calhoun S."/>
            <person name="Kuo A."/>
            <person name="Mondo S."/>
            <person name="Pangilinan J."/>
            <person name="Riley R."/>
            <person name="Labutti K."/>
            <person name="Andreopoulos B."/>
            <person name="Lipzen A."/>
            <person name="Chen C."/>
            <person name="Yanf M."/>
            <person name="Daum C."/>
            <person name="Ng V."/>
            <person name="Clum A."/>
            <person name="Steindorff A."/>
            <person name="Ohm R."/>
            <person name="Martin F."/>
            <person name="Silar P."/>
            <person name="Natvig D."/>
            <person name="Lalanne C."/>
            <person name="Gautier V."/>
            <person name="Ament-Velasquez S.L."/>
            <person name="Kruys A."/>
            <person name="Hutchinson M.I."/>
            <person name="Powell A.J."/>
            <person name="Barry K."/>
            <person name="Miller A.N."/>
            <person name="Grigoriev I.V."/>
            <person name="Debuchy R."/>
            <person name="Gladieux P."/>
            <person name="Thoren M.H."/>
            <person name="Johannesson H."/>
        </authorList>
    </citation>
    <scope>NUCLEOTIDE SEQUENCE</scope>
    <source>
        <strain evidence="2">CBS 955.72</strain>
    </source>
</reference>
<dbReference type="AlphaFoldDB" id="A0AAJ0MBW6"/>
<feature type="compositionally biased region" description="Basic and acidic residues" evidence="1">
    <location>
        <begin position="171"/>
        <end position="181"/>
    </location>
</feature>
<feature type="compositionally biased region" description="Low complexity" evidence="1">
    <location>
        <begin position="120"/>
        <end position="131"/>
    </location>
</feature>
<proteinExistence type="predicted"/>
<accession>A0AAJ0MBW6</accession>
<name>A0AAJ0MBW6_9PEZI</name>
<feature type="compositionally biased region" description="Pro residues" evidence="1">
    <location>
        <begin position="85"/>
        <end position="95"/>
    </location>
</feature>
<feature type="compositionally biased region" description="Basic and acidic residues" evidence="1">
    <location>
        <begin position="450"/>
        <end position="460"/>
    </location>
</feature>
<organism evidence="2 3">
    <name type="scientific">Lasiosphaeria hispida</name>
    <dbReference type="NCBI Taxonomy" id="260671"/>
    <lineage>
        <taxon>Eukaryota</taxon>
        <taxon>Fungi</taxon>
        <taxon>Dikarya</taxon>
        <taxon>Ascomycota</taxon>
        <taxon>Pezizomycotina</taxon>
        <taxon>Sordariomycetes</taxon>
        <taxon>Sordariomycetidae</taxon>
        <taxon>Sordariales</taxon>
        <taxon>Lasiosphaeriaceae</taxon>
        <taxon>Lasiosphaeria</taxon>
    </lineage>
</organism>
<feature type="region of interest" description="Disordered" evidence="1">
    <location>
        <begin position="75"/>
        <end position="335"/>
    </location>
</feature>
<dbReference type="EMBL" id="JAUIQD010000005">
    <property type="protein sequence ID" value="KAK3349012.1"/>
    <property type="molecule type" value="Genomic_DNA"/>
</dbReference>
<dbReference type="InterPro" id="IPR037647">
    <property type="entry name" value="HIRIP3"/>
</dbReference>